<evidence type="ECO:0000259" key="4">
    <source>
        <dbReference type="PROSITE" id="PS51186"/>
    </source>
</evidence>
<reference evidence="5 6" key="1">
    <citation type="submission" date="2020-08" db="EMBL/GenBank/DDBJ databases">
        <title>Genomic Encyclopedia of Type Strains, Phase IV (KMG-IV): sequencing the most valuable type-strain genomes for metagenomic binning, comparative biology and taxonomic classification.</title>
        <authorList>
            <person name="Goeker M."/>
        </authorList>
    </citation>
    <scope>NUCLEOTIDE SEQUENCE [LARGE SCALE GENOMIC DNA]</scope>
    <source>
        <strain evidence="5 6">DSM 27568</strain>
    </source>
</reference>
<gene>
    <name evidence="5" type="ORF">GGR39_000082</name>
</gene>
<dbReference type="PROSITE" id="PS51186">
    <property type="entry name" value="GNAT"/>
    <property type="match status" value="1"/>
</dbReference>
<keyword evidence="6" id="KW-1185">Reference proteome</keyword>
<dbReference type="PANTHER" id="PTHR43792">
    <property type="entry name" value="GNAT FAMILY, PUTATIVE (AFU_ORTHOLOGUE AFUA_3G00765)-RELATED-RELATED"/>
    <property type="match status" value="1"/>
</dbReference>
<feature type="domain" description="N-acetyltransferase" evidence="4">
    <location>
        <begin position="8"/>
        <end position="172"/>
    </location>
</feature>
<accession>A0A7W6BUX0</accession>
<protein>
    <submittedName>
        <fullName evidence="5">RimJ/RimL family protein N-acetyltransferase</fullName>
    </submittedName>
</protein>
<dbReference type="RefSeq" id="WP_183615415.1">
    <property type="nucleotide sequence ID" value="NZ_JACIDY010000001.1"/>
</dbReference>
<dbReference type="GO" id="GO:0008999">
    <property type="term" value="F:protein-N-terminal-alanine acetyltransferase activity"/>
    <property type="evidence" value="ECO:0007669"/>
    <property type="project" value="TreeGrafter"/>
</dbReference>
<dbReference type="Gene3D" id="3.40.630.30">
    <property type="match status" value="1"/>
</dbReference>
<dbReference type="EMBL" id="JACIDY010000001">
    <property type="protein sequence ID" value="MBB3938453.1"/>
    <property type="molecule type" value="Genomic_DNA"/>
</dbReference>
<dbReference type="Pfam" id="PF13302">
    <property type="entry name" value="Acetyltransf_3"/>
    <property type="match status" value="1"/>
</dbReference>
<evidence type="ECO:0000256" key="2">
    <source>
        <dbReference type="ARBA" id="ARBA00023315"/>
    </source>
</evidence>
<comment type="similarity">
    <text evidence="3">Belongs to the acetyltransferase family. RimJ subfamily.</text>
</comment>
<evidence type="ECO:0000256" key="3">
    <source>
        <dbReference type="ARBA" id="ARBA00038502"/>
    </source>
</evidence>
<organism evidence="5 6">
    <name type="scientific">Novosphingobium fluoreni</name>
    <dbReference type="NCBI Taxonomy" id="1391222"/>
    <lineage>
        <taxon>Bacteria</taxon>
        <taxon>Pseudomonadati</taxon>
        <taxon>Pseudomonadota</taxon>
        <taxon>Alphaproteobacteria</taxon>
        <taxon>Sphingomonadales</taxon>
        <taxon>Sphingomonadaceae</taxon>
        <taxon>Novosphingobium</taxon>
    </lineage>
</organism>
<name>A0A7W6BUX0_9SPHN</name>
<dbReference type="InterPro" id="IPR051531">
    <property type="entry name" value="N-acetyltransferase"/>
</dbReference>
<evidence type="ECO:0000313" key="5">
    <source>
        <dbReference type="EMBL" id="MBB3938453.1"/>
    </source>
</evidence>
<dbReference type="AlphaFoldDB" id="A0A7W6BUX0"/>
<evidence type="ECO:0000256" key="1">
    <source>
        <dbReference type="ARBA" id="ARBA00022679"/>
    </source>
</evidence>
<dbReference type="InterPro" id="IPR016181">
    <property type="entry name" value="Acyl_CoA_acyltransferase"/>
</dbReference>
<sequence>MFIRTERLFLRPGWPEDVEELAAAIGNEAAIVSTGFSRQASKQAFLREFFARPQSRLLPHFLIHLRTGNGPVLIGGISLTASGRHVRLNYWLARKYSGQGYATEALRAVLAEARMLGHREVIAEQADESDTISRMLERAGFKPVDEPQCHDFIEGPVPARVHVAILTDKLFDLLGVGSQPSPQPA</sequence>
<dbReference type="InterPro" id="IPR000182">
    <property type="entry name" value="GNAT_dom"/>
</dbReference>
<dbReference type="SUPFAM" id="SSF55729">
    <property type="entry name" value="Acyl-CoA N-acyltransferases (Nat)"/>
    <property type="match status" value="1"/>
</dbReference>
<dbReference type="GO" id="GO:0005737">
    <property type="term" value="C:cytoplasm"/>
    <property type="evidence" value="ECO:0007669"/>
    <property type="project" value="TreeGrafter"/>
</dbReference>
<dbReference type="Proteomes" id="UP000561459">
    <property type="component" value="Unassembled WGS sequence"/>
</dbReference>
<comment type="caution">
    <text evidence="5">The sequence shown here is derived from an EMBL/GenBank/DDBJ whole genome shotgun (WGS) entry which is preliminary data.</text>
</comment>
<proteinExistence type="inferred from homology"/>
<evidence type="ECO:0000313" key="6">
    <source>
        <dbReference type="Proteomes" id="UP000561459"/>
    </source>
</evidence>
<dbReference type="PANTHER" id="PTHR43792:SF8">
    <property type="entry name" value="[RIBOSOMAL PROTEIN US5]-ALANINE N-ACETYLTRANSFERASE"/>
    <property type="match status" value="1"/>
</dbReference>
<keyword evidence="2" id="KW-0012">Acyltransferase</keyword>
<keyword evidence="1 5" id="KW-0808">Transferase</keyword>